<organism evidence="1 2">
    <name type="scientific">Pristionchus pacificus</name>
    <name type="common">Parasitic nematode worm</name>
    <dbReference type="NCBI Taxonomy" id="54126"/>
    <lineage>
        <taxon>Eukaryota</taxon>
        <taxon>Metazoa</taxon>
        <taxon>Ecdysozoa</taxon>
        <taxon>Nematoda</taxon>
        <taxon>Chromadorea</taxon>
        <taxon>Rhabditida</taxon>
        <taxon>Rhabditina</taxon>
        <taxon>Diplogasteromorpha</taxon>
        <taxon>Diplogasteroidea</taxon>
        <taxon>Neodiplogasteridae</taxon>
        <taxon>Pristionchus</taxon>
    </lineage>
</organism>
<name>A0A2A6CWC3_PRIPA</name>
<reference evidence="1" key="2">
    <citation type="submission" date="2022-06" db="UniProtKB">
        <authorList>
            <consortium name="EnsemblMetazoa"/>
        </authorList>
    </citation>
    <scope>IDENTIFICATION</scope>
    <source>
        <strain evidence="1">PS312</strain>
    </source>
</reference>
<accession>A0A8R1UQI4</accession>
<reference evidence="2" key="1">
    <citation type="journal article" date="2008" name="Nat. Genet.">
        <title>The Pristionchus pacificus genome provides a unique perspective on nematode lifestyle and parasitism.</title>
        <authorList>
            <person name="Dieterich C."/>
            <person name="Clifton S.W."/>
            <person name="Schuster L.N."/>
            <person name="Chinwalla A."/>
            <person name="Delehaunty K."/>
            <person name="Dinkelacker I."/>
            <person name="Fulton L."/>
            <person name="Fulton R."/>
            <person name="Godfrey J."/>
            <person name="Minx P."/>
            <person name="Mitreva M."/>
            <person name="Roeseler W."/>
            <person name="Tian H."/>
            <person name="Witte H."/>
            <person name="Yang S.P."/>
            <person name="Wilson R.K."/>
            <person name="Sommer R.J."/>
        </authorList>
    </citation>
    <scope>NUCLEOTIDE SEQUENCE [LARGE SCALE GENOMIC DNA]</scope>
    <source>
        <strain evidence="2">PS312</strain>
    </source>
</reference>
<gene>
    <name evidence="1" type="primary">WBGene00274518</name>
</gene>
<keyword evidence="2" id="KW-1185">Reference proteome</keyword>
<dbReference type="Proteomes" id="UP000005239">
    <property type="component" value="Unassembled WGS sequence"/>
</dbReference>
<accession>A0A2A6CWC3</accession>
<proteinExistence type="predicted"/>
<evidence type="ECO:0000313" key="2">
    <source>
        <dbReference type="Proteomes" id="UP000005239"/>
    </source>
</evidence>
<dbReference type="AlphaFoldDB" id="A0A2A6CWC3"/>
<protein>
    <submittedName>
        <fullName evidence="1">Uncharacterized protein</fullName>
    </submittedName>
</protein>
<dbReference type="EnsemblMetazoa" id="PPA36149.1">
    <property type="protein sequence ID" value="PPA36149.1"/>
    <property type="gene ID" value="WBGene00274518"/>
</dbReference>
<evidence type="ECO:0000313" key="1">
    <source>
        <dbReference type="EnsemblMetazoa" id="PPA36149.1"/>
    </source>
</evidence>
<sequence length="125" mass="13477">MHSHVESLQTATSLEGEGLHIGGDLARQVPLHFPSSALPLADLSLTGHRFNGLSVIISVMEISIADVLKEILTAMKSYLVVIDRTSAGRTVRANFRSPEHLLIAVHVFHGALMCGVQLICSRPVT</sequence>